<dbReference type="GO" id="GO:0004386">
    <property type="term" value="F:helicase activity"/>
    <property type="evidence" value="ECO:0007669"/>
    <property type="project" value="UniProtKB-KW"/>
</dbReference>
<reference evidence="5 6" key="1">
    <citation type="submission" date="2020-07" db="EMBL/GenBank/DDBJ databases">
        <title>Sequencing the genomes of 1000 actinobacteria strains.</title>
        <authorList>
            <person name="Klenk H.-P."/>
        </authorList>
    </citation>
    <scope>NUCLEOTIDE SEQUENCE [LARGE SCALE GENOMIC DNA]</scope>
    <source>
        <strain evidence="5 6">DSM 23141</strain>
    </source>
</reference>
<proteinExistence type="predicted"/>
<dbReference type="CDD" id="cd18793">
    <property type="entry name" value="SF2_C_SNF"/>
    <property type="match status" value="1"/>
</dbReference>
<dbReference type="PROSITE" id="PS51192">
    <property type="entry name" value="HELICASE_ATP_BIND_1"/>
    <property type="match status" value="1"/>
</dbReference>
<gene>
    <name evidence="5" type="ORF">BJ979_000079</name>
</gene>
<dbReference type="SMART" id="SM00490">
    <property type="entry name" value="HELICc"/>
    <property type="match status" value="1"/>
</dbReference>
<dbReference type="InterPro" id="IPR038718">
    <property type="entry name" value="SNF2-like_sf"/>
</dbReference>
<dbReference type="GO" id="GO:0016787">
    <property type="term" value="F:hydrolase activity"/>
    <property type="evidence" value="ECO:0007669"/>
    <property type="project" value="UniProtKB-KW"/>
</dbReference>
<feature type="compositionally biased region" description="Gly residues" evidence="2">
    <location>
        <begin position="15"/>
        <end position="39"/>
    </location>
</feature>
<feature type="domain" description="Helicase ATP-binding" evidence="3">
    <location>
        <begin position="570"/>
        <end position="759"/>
    </location>
</feature>
<feature type="region of interest" description="Disordered" evidence="2">
    <location>
        <begin position="871"/>
        <end position="894"/>
    </location>
</feature>
<evidence type="ECO:0000259" key="3">
    <source>
        <dbReference type="PROSITE" id="PS51192"/>
    </source>
</evidence>
<dbReference type="EMBL" id="JACBZY010000001">
    <property type="protein sequence ID" value="NYG97453.1"/>
    <property type="molecule type" value="Genomic_DNA"/>
</dbReference>
<keyword evidence="1" id="KW-0378">Hydrolase</keyword>
<dbReference type="Gene3D" id="3.40.50.10810">
    <property type="entry name" value="Tandem AAA-ATPase domain"/>
    <property type="match status" value="1"/>
</dbReference>
<dbReference type="GO" id="GO:0005524">
    <property type="term" value="F:ATP binding"/>
    <property type="evidence" value="ECO:0007669"/>
    <property type="project" value="InterPro"/>
</dbReference>
<feature type="region of interest" description="Disordered" evidence="2">
    <location>
        <begin position="1"/>
        <end position="46"/>
    </location>
</feature>
<keyword evidence="5" id="KW-0067">ATP-binding</keyword>
<evidence type="ECO:0000313" key="5">
    <source>
        <dbReference type="EMBL" id="NYG97453.1"/>
    </source>
</evidence>
<dbReference type="PROSITE" id="PS51194">
    <property type="entry name" value="HELICASE_CTER"/>
    <property type="match status" value="1"/>
</dbReference>
<comment type="caution">
    <text evidence="5">The sequence shown here is derived from an EMBL/GenBank/DDBJ whole genome shotgun (WGS) entry which is preliminary data.</text>
</comment>
<protein>
    <submittedName>
        <fullName evidence="5">SNF2 family DNA or RNA helicase</fullName>
    </submittedName>
</protein>
<dbReference type="SUPFAM" id="SSF52540">
    <property type="entry name" value="P-loop containing nucleoside triphosphate hydrolases"/>
    <property type="match status" value="2"/>
</dbReference>
<organism evidence="5 6">
    <name type="scientific">Schumannella luteola</name>
    <dbReference type="NCBI Taxonomy" id="472059"/>
    <lineage>
        <taxon>Bacteria</taxon>
        <taxon>Bacillati</taxon>
        <taxon>Actinomycetota</taxon>
        <taxon>Actinomycetes</taxon>
        <taxon>Micrococcales</taxon>
        <taxon>Microbacteriaceae</taxon>
        <taxon>Schumannella</taxon>
    </lineage>
</organism>
<dbReference type="InterPro" id="IPR001650">
    <property type="entry name" value="Helicase_C-like"/>
</dbReference>
<evidence type="ECO:0000256" key="2">
    <source>
        <dbReference type="SAM" id="MobiDB-lite"/>
    </source>
</evidence>
<evidence type="ECO:0000256" key="1">
    <source>
        <dbReference type="ARBA" id="ARBA00022801"/>
    </source>
</evidence>
<dbReference type="Pfam" id="PF00176">
    <property type="entry name" value="SNF2-rel_dom"/>
    <property type="match status" value="1"/>
</dbReference>
<evidence type="ECO:0000313" key="6">
    <source>
        <dbReference type="Proteomes" id="UP000553888"/>
    </source>
</evidence>
<dbReference type="RefSeq" id="WP_343046528.1">
    <property type="nucleotide sequence ID" value="NZ_JACBZY010000001.1"/>
</dbReference>
<evidence type="ECO:0000259" key="4">
    <source>
        <dbReference type="PROSITE" id="PS51194"/>
    </source>
</evidence>
<keyword evidence="5" id="KW-0347">Helicase</keyword>
<dbReference type="InterPro" id="IPR014001">
    <property type="entry name" value="Helicase_ATP-bd"/>
</dbReference>
<dbReference type="InterPro" id="IPR000330">
    <property type="entry name" value="SNF2_N"/>
</dbReference>
<dbReference type="InterPro" id="IPR049730">
    <property type="entry name" value="SNF2/RAD54-like_C"/>
</dbReference>
<dbReference type="Pfam" id="PF00271">
    <property type="entry name" value="Helicase_C"/>
    <property type="match status" value="1"/>
</dbReference>
<keyword evidence="6" id="KW-1185">Reference proteome</keyword>
<feature type="domain" description="Helicase C-terminal" evidence="4">
    <location>
        <begin position="913"/>
        <end position="1073"/>
    </location>
</feature>
<dbReference type="SMART" id="SM00487">
    <property type="entry name" value="DEXDc"/>
    <property type="match status" value="1"/>
</dbReference>
<accession>A0A852Y5E0</accession>
<feature type="region of interest" description="Disordered" evidence="2">
    <location>
        <begin position="604"/>
        <end position="624"/>
    </location>
</feature>
<dbReference type="PANTHER" id="PTHR10799">
    <property type="entry name" value="SNF2/RAD54 HELICASE FAMILY"/>
    <property type="match status" value="1"/>
</dbReference>
<dbReference type="InterPro" id="IPR027417">
    <property type="entry name" value="P-loop_NTPase"/>
</dbReference>
<name>A0A852Y5E0_9MICO</name>
<dbReference type="AlphaFoldDB" id="A0A852Y5E0"/>
<sequence length="1077" mass="115983">MIDPEPSADWRARLGRGGGGVTGSGGSGAGAPGSTGSGPAGPSILPPPNAELALLFQLRAITRTGSQWTAPKAEPAAALEPGREHRLAVRPALRSATGNWTTGSVGWGSLGFTVERLRLDPAQVRWFGQFAALHRAGSDGYRAHEPDWLYLDDLAGPVLWPLLAEAQQLGIRFAGGVRGGDGEVRLAGGAAVVVELLPDRDARGASASSARGDADGASGAATGVIVHPVARVDGAEVAPSGLLGEQGLYVWDAGRTPAKSGKAPALANVLLAPFAVDANPAPVGADVPAPHRSPGRSPAGAAEALRSGAVRIPAADADEFWRAYFPRLARRVAVEGVGLTLPDLRDEAVLIVEHGARDRIVTRWETWFGELREPRDPASAPVPAEVPPLLRGVDAAEFTAERIPLLKLDGIRVIETGTRPAYRKRTETPELKLTAVESEHHDWLDLGFVVTVGDYTVPLAKLFAALSKGRTKMLMVDKSYLDLEQPVFDRLRELIDEGAELDEWETGPRLSRYRATLLEPFEDLADEQPAALDWRATAAALRTAPPPIDPPAALAAELRPYQLDGFRWLAHLWQHRLGGVLADDMGLGKTVQTIALMVHARSDAEGTDGAGDGRSTDAASTAASAAPPHLVVAPSSVVGTWAAELARFAPTLRVAIVDSTRSPLPDDVDVVVTTYAVLRLDGGGAVHPGAPDRRRAPRLTTRRWSAVWLDEAQFVKNPASQIHQTVADLDAPVRYAITGTPLENSLLDVWALFRLVAPGLFPSRIRFDQRYIKVAKSERIDELRHRIRPLLLRRTKAAVASELPPKQEQAIGVDLAPEHRAIYDRYLQRERQKLLGLVDDLDRNRFIVFRSLTLLRLLALDPRLIDDELGAVDEAPQPPPFGADAERAAERAASIAATRPGSAGAGAGIPSAKLDALVEQLDELRSEGHRALVFSQFTSYLSLVRARLEAAGIATEQLDGSTLRREDVIRRFREGDAPVFLISLRAGGFGLTLTEADYVFLLDPWWNPAAEEQAIDRTHRIGQTKPVNVYRIVANDTIEEKVLALGAAKRRLFDEVVDDGELFSAPFTADDLRGLLA</sequence>
<dbReference type="Gene3D" id="3.40.50.300">
    <property type="entry name" value="P-loop containing nucleotide triphosphate hydrolases"/>
    <property type="match status" value="1"/>
</dbReference>
<dbReference type="Proteomes" id="UP000553888">
    <property type="component" value="Unassembled WGS sequence"/>
</dbReference>
<keyword evidence="5" id="KW-0547">Nucleotide-binding</keyword>